<proteinExistence type="predicted"/>
<organism evidence="1">
    <name type="scientific">Podoviridae sp. ctyDR6</name>
    <dbReference type="NCBI Taxonomy" id="2825288"/>
    <lineage>
        <taxon>Viruses</taxon>
        <taxon>Duplodnaviria</taxon>
        <taxon>Heunggongvirae</taxon>
        <taxon>Uroviricota</taxon>
        <taxon>Caudoviricetes</taxon>
    </lineage>
</organism>
<reference evidence="1" key="1">
    <citation type="journal article" date="2021" name="Proc. Natl. Acad. Sci. U.S.A.">
        <title>A Catalog of Tens of Thousands of Viruses from Human Metagenomes Reveals Hidden Associations with Chronic Diseases.</title>
        <authorList>
            <person name="Tisza M.J."/>
            <person name="Buck C.B."/>
        </authorList>
    </citation>
    <scope>NUCLEOTIDE SEQUENCE</scope>
    <source>
        <strain evidence="1">CtyDR6</strain>
    </source>
</reference>
<evidence type="ECO:0000313" key="1">
    <source>
        <dbReference type="EMBL" id="DAE19469.1"/>
    </source>
</evidence>
<sequence length="92" mass="9696">MPAVSSKTFNIPFSGGAATVVCLFKYNTTDGPSRNSTSVQYNADGTTVTFGDESTSLRVSVNNGVMTVTFTLAPGYKIIDCRCCLIPGDPFA</sequence>
<dbReference type="EMBL" id="BK015675">
    <property type="protein sequence ID" value="DAE19469.1"/>
    <property type="molecule type" value="Genomic_DNA"/>
</dbReference>
<name>A0A8S5QL01_9CAUD</name>
<accession>A0A8S5QL01</accession>
<protein>
    <submittedName>
        <fullName evidence="1">Uncharacterized protein</fullName>
    </submittedName>
</protein>